<protein>
    <submittedName>
        <fullName evidence="1">Uncharacterized protein</fullName>
    </submittedName>
</protein>
<evidence type="ECO:0000313" key="2">
    <source>
        <dbReference type="Proteomes" id="UP000008798"/>
    </source>
</evidence>
<dbReference type="Proteomes" id="UP000008798">
    <property type="component" value="Chromosome"/>
</dbReference>
<accession>D4J907</accession>
<dbReference type="STRING" id="717962.CC1_21190"/>
<sequence>MKRKSRKKIRRSFLMDGGHKPLDSILDMRIKLITICESRMIVEADN</sequence>
<proteinExistence type="predicted"/>
<dbReference type="EMBL" id="FP929038">
    <property type="protein sequence ID" value="CBK80828.1"/>
    <property type="molecule type" value="Genomic_DNA"/>
</dbReference>
<evidence type="ECO:0000313" key="1">
    <source>
        <dbReference type="EMBL" id="CBK80828.1"/>
    </source>
</evidence>
<dbReference type="AlphaFoldDB" id="D4J907"/>
<reference evidence="1 2" key="1">
    <citation type="submission" date="2010-03" db="EMBL/GenBank/DDBJ databases">
        <title>The genome sequence of Coprococcus catus GD/7.</title>
        <authorList>
            <consortium name="metaHIT consortium -- http://www.metahit.eu/"/>
            <person name="Pajon A."/>
            <person name="Turner K."/>
            <person name="Parkhill J."/>
            <person name="Duncan S."/>
            <person name="Flint H."/>
        </authorList>
    </citation>
    <scope>NUCLEOTIDE SEQUENCE [LARGE SCALE GENOMIC DNA]</scope>
    <source>
        <strain evidence="1 2">GD/7</strain>
    </source>
</reference>
<gene>
    <name evidence="1" type="ORF">CC1_21190</name>
</gene>
<organism evidence="1 2">
    <name type="scientific">Coprococcus catus GD/7</name>
    <dbReference type="NCBI Taxonomy" id="717962"/>
    <lineage>
        <taxon>Bacteria</taxon>
        <taxon>Bacillati</taxon>
        <taxon>Bacillota</taxon>
        <taxon>Clostridia</taxon>
        <taxon>Lachnospirales</taxon>
        <taxon>Lachnospiraceae</taxon>
        <taxon>Coprococcus</taxon>
    </lineage>
</organism>
<name>D4J907_9FIRM</name>
<dbReference type="HOGENOM" id="CLU_3182492_0_0_9"/>
<dbReference type="KEGG" id="cct:CC1_21190"/>
<reference evidence="1 2" key="2">
    <citation type="submission" date="2010-03" db="EMBL/GenBank/DDBJ databases">
        <authorList>
            <person name="Pajon A."/>
        </authorList>
    </citation>
    <scope>NUCLEOTIDE SEQUENCE [LARGE SCALE GENOMIC DNA]</scope>
    <source>
        <strain evidence="1 2">GD/7</strain>
    </source>
</reference>